<keyword evidence="3" id="KW-0328">Glycosyltransferase</keyword>
<feature type="transmembrane region" description="Helical" evidence="8">
    <location>
        <begin position="155"/>
        <end position="175"/>
    </location>
</feature>
<evidence type="ECO:0000256" key="8">
    <source>
        <dbReference type="SAM" id="Phobius"/>
    </source>
</evidence>
<feature type="transmembrane region" description="Helical" evidence="8">
    <location>
        <begin position="232"/>
        <end position="250"/>
    </location>
</feature>
<evidence type="ECO:0000256" key="2">
    <source>
        <dbReference type="ARBA" id="ARBA00022475"/>
    </source>
</evidence>
<dbReference type="GO" id="GO:0016763">
    <property type="term" value="F:pentosyltransferase activity"/>
    <property type="evidence" value="ECO:0007669"/>
    <property type="project" value="TreeGrafter"/>
</dbReference>
<dbReference type="AlphaFoldDB" id="A0A372IK65"/>
<feature type="transmembrane region" description="Helical" evidence="8">
    <location>
        <begin position="402"/>
        <end position="422"/>
    </location>
</feature>
<keyword evidence="10" id="KW-1185">Reference proteome</keyword>
<dbReference type="GO" id="GO:0009103">
    <property type="term" value="P:lipopolysaccharide biosynthetic process"/>
    <property type="evidence" value="ECO:0007669"/>
    <property type="project" value="UniProtKB-ARBA"/>
</dbReference>
<dbReference type="PANTHER" id="PTHR33908:SF11">
    <property type="entry name" value="MEMBRANE PROTEIN"/>
    <property type="match status" value="1"/>
</dbReference>
<dbReference type="InterPro" id="IPR050297">
    <property type="entry name" value="LipidA_mod_glycosyltrf_83"/>
</dbReference>
<keyword evidence="4" id="KW-0808">Transferase</keyword>
<comment type="caution">
    <text evidence="9">The sequence shown here is derived from an EMBL/GenBank/DDBJ whole genome shotgun (WGS) entry which is preliminary data.</text>
</comment>
<feature type="transmembrane region" description="Helical" evidence="8">
    <location>
        <begin position="371"/>
        <end position="390"/>
    </location>
</feature>
<reference evidence="9 10" key="1">
    <citation type="submission" date="2018-08" db="EMBL/GenBank/DDBJ databases">
        <title>Acidipila sp. 4G-K13, an acidobacterium isolated from forest soil.</title>
        <authorList>
            <person name="Gao Z.-H."/>
            <person name="Qiu L.-H."/>
        </authorList>
    </citation>
    <scope>NUCLEOTIDE SEQUENCE [LARGE SCALE GENOMIC DNA]</scope>
    <source>
        <strain evidence="9 10">4G-K13</strain>
    </source>
</reference>
<feature type="transmembrane region" description="Helical" evidence="8">
    <location>
        <begin position="336"/>
        <end position="359"/>
    </location>
</feature>
<evidence type="ECO:0000313" key="10">
    <source>
        <dbReference type="Proteomes" id="UP000264702"/>
    </source>
</evidence>
<evidence type="ECO:0000256" key="3">
    <source>
        <dbReference type="ARBA" id="ARBA00022676"/>
    </source>
</evidence>
<sequence>MRSSASSRTLTEAETERRGLRHETLFAAMLATLLSMAAFAYCYPRGMLLLYGDAVAHMHIARRVVDSLNPGFRQLGSVWLPLPHLLLIPFVAPMSWWQSGMAGAIPSMMFYVLSVAGLYRLARFWLPPAGGVVAALFFGLNPGLLYMQTTAMTEPLFLCEVIWSALLLTACLRALSSGRHRHAARMLMGLGLVLLAAIFTRYDGWVLTFLEWLIVLRGVWRARAWKSEAGGAFVLFTVAMAAAPLLWLIWNARQFGDPLDFMRGPYSAKAIDARTTKPGSPHYPGWHSMPVAALYFLKAAELGAVPLRWTNVLLWLTLGGSAAAVFGWRKKCLLPALLLWLPVPFYAYSVAWGSVPIFIPPWWPHSWYNTRYGMEMLPGFALFLGFLVVWVTRQMERRWPSLAPLALLAAVCLTIVDCSALMRARPLVLAEAVANSRTRIPFEQAYARALNQLPQEGRILAWTSDHVGAYQRAGIPLKRTINETDYYQWAPALRDPAKAAGFVIAEDGDAVAKAVAAHPDGLSLLNIVCSTGQPCVRIYRSNATAAGDSITQK</sequence>
<dbReference type="OrthoDB" id="9810303at2"/>
<name>A0A372IK65_9BACT</name>
<feature type="transmembrane region" description="Helical" evidence="8">
    <location>
        <begin position="25"/>
        <end position="43"/>
    </location>
</feature>
<keyword evidence="5 8" id="KW-0812">Transmembrane</keyword>
<feature type="transmembrane region" description="Helical" evidence="8">
    <location>
        <begin position="129"/>
        <end position="149"/>
    </location>
</feature>
<feature type="transmembrane region" description="Helical" evidence="8">
    <location>
        <begin position="103"/>
        <end position="122"/>
    </location>
</feature>
<evidence type="ECO:0000313" key="9">
    <source>
        <dbReference type="EMBL" id="RFU15151.1"/>
    </source>
</evidence>
<dbReference type="EMBL" id="QVQT01000007">
    <property type="protein sequence ID" value="RFU15151.1"/>
    <property type="molecule type" value="Genomic_DNA"/>
</dbReference>
<dbReference type="PANTHER" id="PTHR33908">
    <property type="entry name" value="MANNOSYLTRANSFERASE YKCB-RELATED"/>
    <property type="match status" value="1"/>
</dbReference>
<evidence type="ECO:0000256" key="5">
    <source>
        <dbReference type="ARBA" id="ARBA00022692"/>
    </source>
</evidence>
<keyword evidence="6 8" id="KW-1133">Transmembrane helix</keyword>
<proteinExistence type="predicted"/>
<gene>
    <name evidence="9" type="ORF">D0Y96_18630</name>
</gene>
<comment type="subcellular location">
    <subcellularLocation>
        <location evidence="1">Cell membrane</location>
        <topology evidence="1">Multi-pass membrane protein</topology>
    </subcellularLocation>
</comment>
<evidence type="ECO:0008006" key="11">
    <source>
        <dbReference type="Google" id="ProtNLM"/>
    </source>
</evidence>
<evidence type="ECO:0000256" key="1">
    <source>
        <dbReference type="ARBA" id="ARBA00004651"/>
    </source>
</evidence>
<keyword evidence="7 8" id="KW-0472">Membrane</keyword>
<dbReference type="Proteomes" id="UP000264702">
    <property type="component" value="Unassembled WGS sequence"/>
</dbReference>
<organism evidence="9 10">
    <name type="scientific">Paracidobacterium acidisoli</name>
    <dbReference type="NCBI Taxonomy" id="2303751"/>
    <lineage>
        <taxon>Bacteria</taxon>
        <taxon>Pseudomonadati</taxon>
        <taxon>Acidobacteriota</taxon>
        <taxon>Terriglobia</taxon>
        <taxon>Terriglobales</taxon>
        <taxon>Acidobacteriaceae</taxon>
        <taxon>Paracidobacterium</taxon>
    </lineage>
</organism>
<evidence type="ECO:0000256" key="4">
    <source>
        <dbReference type="ARBA" id="ARBA00022679"/>
    </source>
</evidence>
<keyword evidence="2" id="KW-1003">Cell membrane</keyword>
<accession>A0A372IK65</accession>
<protein>
    <recommendedName>
        <fullName evidence="11">Glycosyltransferase RgtA/B/C/D-like domain-containing protein</fullName>
    </recommendedName>
</protein>
<feature type="transmembrane region" description="Helical" evidence="8">
    <location>
        <begin position="182"/>
        <end position="199"/>
    </location>
</feature>
<dbReference type="GO" id="GO:0005886">
    <property type="term" value="C:plasma membrane"/>
    <property type="evidence" value="ECO:0007669"/>
    <property type="project" value="UniProtKB-SubCell"/>
</dbReference>
<evidence type="ECO:0000256" key="6">
    <source>
        <dbReference type="ARBA" id="ARBA00022989"/>
    </source>
</evidence>
<evidence type="ECO:0000256" key="7">
    <source>
        <dbReference type="ARBA" id="ARBA00023136"/>
    </source>
</evidence>